<dbReference type="AlphaFoldDB" id="A0A2N0A3G0"/>
<evidence type="ECO:0000256" key="8">
    <source>
        <dbReference type="RuleBase" id="RU364100"/>
    </source>
</evidence>
<organism evidence="9 10">
    <name type="scientific">Leptospira neocaledonica</name>
    <dbReference type="NCBI Taxonomy" id="2023192"/>
    <lineage>
        <taxon>Bacteria</taxon>
        <taxon>Pseudomonadati</taxon>
        <taxon>Spirochaetota</taxon>
        <taxon>Spirochaetia</taxon>
        <taxon>Leptospirales</taxon>
        <taxon>Leptospiraceae</taxon>
        <taxon>Leptospira</taxon>
    </lineage>
</organism>
<gene>
    <name evidence="9" type="ORF">CH365_00770</name>
</gene>
<evidence type="ECO:0000256" key="1">
    <source>
        <dbReference type="ARBA" id="ARBA00008136"/>
    </source>
</evidence>
<dbReference type="InterPro" id="IPR003738">
    <property type="entry name" value="SRAP"/>
</dbReference>
<evidence type="ECO:0000313" key="9">
    <source>
        <dbReference type="EMBL" id="PJZ78798.1"/>
    </source>
</evidence>
<dbReference type="EMBL" id="NPEA01000001">
    <property type="protein sequence ID" value="PJZ78798.1"/>
    <property type="molecule type" value="Genomic_DNA"/>
</dbReference>
<dbReference type="GO" id="GO:0008233">
    <property type="term" value="F:peptidase activity"/>
    <property type="evidence" value="ECO:0007669"/>
    <property type="project" value="UniProtKB-KW"/>
</dbReference>
<dbReference type="GO" id="GO:0006508">
    <property type="term" value="P:proteolysis"/>
    <property type="evidence" value="ECO:0007669"/>
    <property type="project" value="UniProtKB-KW"/>
</dbReference>
<evidence type="ECO:0000256" key="5">
    <source>
        <dbReference type="ARBA" id="ARBA00023124"/>
    </source>
</evidence>
<dbReference type="Gene3D" id="3.90.1680.10">
    <property type="entry name" value="SOS response associated peptidase-like"/>
    <property type="match status" value="1"/>
</dbReference>
<accession>A0A2N0A3G0</accession>
<comment type="caution">
    <text evidence="9">The sequence shown here is derived from an EMBL/GenBank/DDBJ whole genome shotgun (WGS) entry which is preliminary data.</text>
</comment>
<keyword evidence="7" id="KW-0456">Lyase</keyword>
<dbReference type="GO" id="GO:0003697">
    <property type="term" value="F:single-stranded DNA binding"/>
    <property type="evidence" value="ECO:0007669"/>
    <property type="project" value="InterPro"/>
</dbReference>
<sequence>MCSRIAQSNRWSKAQPFLFAKPKKEPISRYNITLTDKADIILKPGIDYTVEDATFWLINEGSKSFKDAMQYSTFNAKSETIFELKSFKSKILTQRCIIPVDAFYESTGASGAKQPYAIRLKDGLPFGMAGVFSKWLNQDIGSEIFTFAIITTEANELVAKYHEKRRMPIILPPESYEHWLDEKLSHKDDIALFFQTYPAEKMEVYPVSKQVISTKNRIYDENCLKEVYIEENSPELF</sequence>
<evidence type="ECO:0000256" key="6">
    <source>
        <dbReference type="ARBA" id="ARBA00023125"/>
    </source>
</evidence>
<dbReference type="RefSeq" id="WP_100767005.1">
    <property type="nucleotide sequence ID" value="NZ_NPEA01000001.1"/>
</dbReference>
<evidence type="ECO:0000256" key="7">
    <source>
        <dbReference type="ARBA" id="ARBA00023239"/>
    </source>
</evidence>
<keyword evidence="4 8" id="KW-0378">Hydrolase</keyword>
<evidence type="ECO:0000256" key="3">
    <source>
        <dbReference type="ARBA" id="ARBA00022763"/>
    </source>
</evidence>
<comment type="similarity">
    <text evidence="1 8">Belongs to the SOS response-associated peptidase family.</text>
</comment>
<keyword evidence="2 8" id="KW-0645">Protease</keyword>
<name>A0A2N0A3G0_9LEPT</name>
<evidence type="ECO:0000313" key="10">
    <source>
        <dbReference type="Proteomes" id="UP000231843"/>
    </source>
</evidence>
<dbReference type="PANTHER" id="PTHR13604:SF0">
    <property type="entry name" value="ABASIC SITE PROCESSING PROTEIN HMCES"/>
    <property type="match status" value="1"/>
</dbReference>
<dbReference type="Pfam" id="PF02586">
    <property type="entry name" value="SRAP"/>
    <property type="match status" value="1"/>
</dbReference>
<dbReference type="EC" id="3.4.-.-" evidence="8"/>
<keyword evidence="5" id="KW-0190">Covalent protein-DNA linkage</keyword>
<dbReference type="Proteomes" id="UP000231843">
    <property type="component" value="Unassembled WGS sequence"/>
</dbReference>
<dbReference type="InterPro" id="IPR036590">
    <property type="entry name" value="SRAP-like"/>
</dbReference>
<dbReference type="GO" id="GO:0016829">
    <property type="term" value="F:lyase activity"/>
    <property type="evidence" value="ECO:0007669"/>
    <property type="project" value="UniProtKB-KW"/>
</dbReference>
<keyword evidence="6" id="KW-0238">DNA-binding</keyword>
<keyword evidence="3" id="KW-0227">DNA damage</keyword>
<dbReference type="OrthoDB" id="9782620at2"/>
<reference evidence="9 10" key="1">
    <citation type="submission" date="2017-07" db="EMBL/GenBank/DDBJ databases">
        <title>Leptospira spp. isolated from tropical soils.</title>
        <authorList>
            <person name="Thibeaux R."/>
            <person name="Iraola G."/>
            <person name="Ferres I."/>
            <person name="Bierque E."/>
            <person name="Girault D."/>
            <person name="Soupe-Gilbert M.-E."/>
            <person name="Picardeau M."/>
            <person name="Goarant C."/>
        </authorList>
    </citation>
    <scope>NUCLEOTIDE SEQUENCE [LARGE SCALE GENOMIC DNA]</scope>
    <source>
        <strain evidence="9 10">ES4-C-A1</strain>
    </source>
</reference>
<keyword evidence="10" id="KW-1185">Reference proteome</keyword>
<dbReference type="PANTHER" id="PTHR13604">
    <property type="entry name" value="DC12-RELATED"/>
    <property type="match status" value="1"/>
</dbReference>
<evidence type="ECO:0000256" key="4">
    <source>
        <dbReference type="ARBA" id="ARBA00022801"/>
    </source>
</evidence>
<proteinExistence type="inferred from homology"/>
<dbReference type="GO" id="GO:0106300">
    <property type="term" value="P:protein-DNA covalent cross-linking repair"/>
    <property type="evidence" value="ECO:0007669"/>
    <property type="project" value="InterPro"/>
</dbReference>
<dbReference type="SUPFAM" id="SSF143081">
    <property type="entry name" value="BB1717-like"/>
    <property type="match status" value="1"/>
</dbReference>
<evidence type="ECO:0000256" key="2">
    <source>
        <dbReference type="ARBA" id="ARBA00022670"/>
    </source>
</evidence>
<protein>
    <recommendedName>
        <fullName evidence="8">Abasic site processing protein</fullName>
        <ecNumber evidence="8">3.4.-.-</ecNumber>
    </recommendedName>
</protein>